<dbReference type="SUPFAM" id="SSF51735">
    <property type="entry name" value="NAD(P)-binding Rossmann-fold domains"/>
    <property type="match status" value="1"/>
</dbReference>
<dbReference type="InParanoid" id="A0A1Y2DX36"/>
<evidence type="ECO:0000256" key="2">
    <source>
        <dbReference type="ARBA" id="ARBA00008072"/>
    </source>
</evidence>
<evidence type="ECO:0000313" key="8">
    <source>
        <dbReference type="EMBL" id="ORY63858.1"/>
    </source>
</evidence>
<comment type="similarity">
    <text evidence="2">Belongs to the zinc-containing alcohol dehydrogenase family.</text>
</comment>
<keyword evidence="6" id="KW-0520">NAD</keyword>
<organism evidence="8 9">
    <name type="scientific">Pseudomassariella vexata</name>
    <dbReference type="NCBI Taxonomy" id="1141098"/>
    <lineage>
        <taxon>Eukaryota</taxon>
        <taxon>Fungi</taxon>
        <taxon>Dikarya</taxon>
        <taxon>Ascomycota</taxon>
        <taxon>Pezizomycotina</taxon>
        <taxon>Sordariomycetes</taxon>
        <taxon>Xylariomycetidae</taxon>
        <taxon>Amphisphaeriales</taxon>
        <taxon>Pseudomassariaceae</taxon>
        <taxon>Pseudomassariella</taxon>
    </lineage>
</organism>
<dbReference type="PANTHER" id="PTHR42940:SF5">
    <property type="entry name" value="ALCOHOL DEHYDROGENASE 2"/>
    <property type="match status" value="1"/>
</dbReference>
<keyword evidence="4" id="KW-0862">Zinc</keyword>
<dbReference type="Gene3D" id="3.90.180.10">
    <property type="entry name" value="Medium-chain alcohol dehydrogenases, catalytic domain"/>
    <property type="match status" value="1"/>
</dbReference>
<dbReference type="InterPro" id="IPR036291">
    <property type="entry name" value="NAD(P)-bd_dom_sf"/>
</dbReference>
<dbReference type="EMBL" id="MCFJ01000007">
    <property type="protein sequence ID" value="ORY63858.1"/>
    <property type="molecule type" value="Genomic_DNA"/>
</dbReference>
<evidence type="ECO:0000256" key="4">
    <source>
        <dbReference type="ARBA" id="ARBA00022833"/>
    </source>
</evidence>
<evidence type="ECO:0000256" key="6">
    <source>
        <dbReference type="ARBA" id="ARBA00023027"/>
    </source>
</evidence>
<dbReference type="Pfam" id="PF00107">
    <property type="entry name" value="ADH_zinc_N"/>
    <property type="match status" value="1"/>
</dbReference>
<evidence type="ECO:0000313" key="9">
    <source>
        <dbReference type="Proteomes" id="UP000193689"/>
    </source>
</evidence>
<evidence type="ECO:0000259" key="7">
    <source>
        <dbReference type="SMART" id="SM00829"/>
    </source>
</evidence>
<dbReference type="Pfam" id="PF08240">
    <property type="entry name" value="ADH_N"/>
    <property type="match status" value="1"/>
</dbReference>
<dbReference type="SUPFAM" id="SSF50129">
    <property type="entry name" value="GroES-like"/>
    <property type="match status" value="1"/>
</dbReference>
<dbReference type="STRING" id="1141098.A0A1Y2DX36"/>
<dbReference type="GO" id="GO:0004022">
    <property type="term" value="F:alcohol dehydrogenase (NAD+) activity"/>
    <property type="evidence" value="ECO:0007669"/>
    <property type="project" value="TreeGrafter"/>
</dbReference>
<dbReference type="SMART" id="SM00829">
    <property type="entry name" value="PKS_ER"/>
    <property type="match status" value="1"/>
</dbReference>
<dbReference type="InterPro" id="IPR013149">
    <property type="entry name" value="ADH-like_C"/>
</dbReference>
<evidence type="ECO:0000256" key="1">
    <source>
        <dbReference type="ARBA" id="ARBA00001947"/>
    </source>
</evidence>
<dbReference type="CDD" id="cd08297">
    <property type="entry name" value="CAD3"/>
    <property type="match status" value="1"/>
</dbReference>
<protein>
    <submittedName>
        <fullName evidence="8">Alcohol dehydrogenase-like protein</fullName>
    </submittedName>
</protein>
<evidence type="ECO:0000256" key="5">
    <source>
        <dbReference type="ARBA" id="ARBA00023002"/>
    </source>
</evidence>
<dbReference type="GO" id="GO:0005737">
    <property type="term" value="C:cytoplasm"/>
    <property type="evidence" value="ECO:0007669"/>
    <property type="project" value="TreeGrafter"/>
</dbReference>
<dbReference type="InterPro" id="IPR013154">
    <property type="entry name" value="ADH-like_N"/>
</dbReference>
<keyword evidence="9" id="KW-1185">Reference proteome</keyword>
<dbReference type="FunFam" id="3.40.50.720:FF:000039">
    <property type="entry name" value="Alcohol dehydrogenase AdhP"/>
    <property type="match status" value="1"/>
</dbReference>
<dbReference type="GO" id="GO:0046872">
    <property type="term" value="F:metal ion binding"/>
    <property type="evidence" value="ECO:0007669"/>
    <property type="project" value="UniProtKB-KW"/>
</dbReference>
<dbReference type="GeneID" id="63776450"/>
<reference evidence="8 9" key="1">
    <citation type="submission" date="2016-07" db="EMBL/GenBank/DDBJ databases">
        <title>Pervasive Adenine N6-methylation of Active Genes in Fungi.</title>
        <authorList>
            <consortium name="DOE Joint Genome Institute"/>
            <person name="Mondo S.J."/>
            <person name="Dannebaum R.O."/>
            <person name="Kuo R.C."/>
            <person name="Labutti K."/>
            <person name="Haridas S."/>
            <person name="Kuo A."/>
            <person name="Salamov A."/>
            <person name="Ahrendt S.R."/>
            <person name="Lipzen A."/>
            <person name="Sullivan W."/>
            <person name="Andreopoulos W.B."/>
            <person name="Clum A."/>
            <person name="Lindquist E."/>
            <person name="Daum C."/>
            <person name="Ramamoorthy G.K."/>
            <person name="Gryganskyi A."/>
            <person name="Culley D."/>
            <person name="Magnuson J.K."/>
            <person name="James T.Y."/>
            <person name="O'Malley M.A."/>
            <person name="Stajich J.E."/>
            <person name="Spatafora J.W."/>
            <person name="Visel A."/>
            <person name="Grigoriev I.V."/>
        </authorList>
    </citation>
    <scope>NUCLEOTIDE SEQUENCE [LARGE SCALE GENOMIC DNA]</scope>
    <source>
        <strain evidence="8 9">CBS 129021</strain>
    </source>
</reference>
<dbReference type="OrthoDB" id="1879366at2759"/>
<name>A0A1Y2DX36_9PEZI</name>
<sequence>MEIPLTHNAIIYTNPGTASLKITQVPTPSPGPGQVLIRLTHSGVCHSDHAVMTNSWRWLPGLTSHDQVGGHEGVGEVVKLGPDLVDSGYSKYNGPGIKIGDRVGIKWFASTCLHCLACMDSQEGSCFHPTISGYSVPGTFQEYVLAPANYVTPIPDGVPSDAAAPILCGGLTVYSAFHKARARAGEWVVISGAGGGLGSLACEIGSRGMGFRILGIDSAAKETLIRECGAEEFLPLDKFSRDPEGDKAMANEVMRITEGGAAAVLVCTSANAAYAQAVHFLRFCGTLVCVGITEGDEVPIRTVNPNMLIKLQLTVTASSVGNRKEAIEILNLVARGVVKPRFTLHKPAELGDIFARLEKGEILGRTVLSLDTESWK</sequence>
<dbReference type="RefSeq" id="XP_040715272.1">
    <property type="nucleotide sequence ID" value="XM_040860238.1"/>
</dbReference>
<dbReference type="InterPro" id="IPR020843">
    <property type="entry name" value="ER"/>
</dbReference>
<evidence type="ECO:0000256" key="3">
    <source>
        <dbReference type="ARBA" id="ARBA00022723"/>
    </source>
</evidence>
<keyword evidence="3" id="KW-0479">Metal-binding</keyword>
<dbReference type="Proteomes" id="UP000193689">
    <property type="component" value="Unassembled WGS sequence"/>
</dbReference>
<dbReference type="AlphaFoldDB" id="A0A1Y2DX36"/>
<accession>A0A1Y2DX36</accession>
<comment type="cofactor">
    <cofactor evidence="1">
        <name>Zn(2+)</name>
        <dbReference type="ChEBI" id="CHEBI:29105"/>
    </cofactor>
</comment>
<dbReference type="PANTHER" id="PTHR42940">
    <property type="entry name" value="ALCOHOL DEHYDROGENASE 1-RELATED"/>
    <property type="match status" value="1"/>
</dbReference>
<dbReference type="InterPro" id="IPR011032">
    <property type="entry name" value="GroES-like_sf"/>
</dbReference>
<comment type="caution">
    <text evidence="8">The sequence shown here is derived from an EMBL/GenBank/DDBJ whole genome shotgun (WGS) entry which is preliminary data.</text>
</comment>
<proteinExistence type="inferred from homology"/>
<keyword evidence="5" id="KW-0560">Oxidoreductase</keyword>
<feature type="domain" description="Enoyl reductase (ER)" evidence="7">
    <location>
        <begin position="16"/>
        <end position="368"/>
    </location>
</feature>
<dbReference type="Gene3D" id="3.40.50.720">
    <property type="entry name" value="NAD(P)-binding Rossmann-like Domain"/>
    <property type="match status" value="1"/>
</dbReference>
<gene>
    <name evidence="8" type="ORF">BCR38DRAFT_433305</name>
</gene>